<dbReference type="GO" id="GO:0008478">
    <property type="term" value="F:pyridoxal kinase activity"/>
    <property type="evidence" value="ECO:0007669"/>
    <property type="project" value="UniProtKB-EC"/>
</dbReference>
<dbReference type="Pfam" id="PF08543">
    <property type="entry name" value="Phos_pyr_kin"/>
    <property type="match status" value="1"/>
</dbReference>
<proteinExistence type="predicted"/>
<protein>
    <recommendedName>
        <fullName evidence="1">pyridoxal kinase</fullName>
        <ecNumber evidence="1">2.7.1.35</ecNumber>
    </recommendedName>
</protein>
<evidence type="ECO:0000256" key="1">
    <source>
        <dbReference type="ARBA" id="ARBA00012104"/>
    </source>
</evidence>
<evidence type="ECO:0000256" key="3">
    <source>
        <dbReference type="ARBA" id="ARBA00022741"/>
    </source>
</evidence>
<dbReference type="CDD" id="cd01173">
    <property type="entry name" value="pyridoxal_pyridoxamine_kinase"/>
    <property type="match status" value="1"/>
</dbReference>
<feature type="domain" description="Pyridoxamine kinase/Phosphomethylpyrimidine kinase" evidence="6">
    <location>
        <begin position="73"/>
        <end position="258"/>
    </location>
</feature>
<dbReference type="GO" id="GO:0005829">
    <property type="term" value="C:cytosol"/>
    <property type="evidence" value="ECO:0007669"/>
    <property type="project" value="TreeGrafter"/>
</dbReference>
<name>A0A9D5Q838_9BACT</name>
<accession>A0A9D5Q838</accession>
<reference evidence="7" key="1">
    <citation type="submission" date="2019-11" db="EMBL/GenBank/DDBJ databases">
        <title>Microbial mats filling the niche in hypersaline microbial mats.</title>
        <authorList>
            <person name="Wong H.L."/>
            <person name="Macleod F.I."/>
            <person name="White R.A. III"/>
            <person name="Burns B.P."/>
        </authorList>
    </citation>
    <scope>NUCLEOTIDE SEQUENCE</scope>
    <source>
        <strain evidence="7">Rbin_158</strain>
    </source>
</reference>
<dbReference type="EMBL" id="WJJP01000682">
    <property type="protein sequence ID" value="MBD3327073.1"/>
    <property type="molecule type" value="Genomic_DNA"/>
</dbReference>
<dbReference type="GO" id="GO:0009443">
    <property type="term" value="P:pyridoxal 5'-phosphate salvage"/>
    <property type="evidence" value="ECO:0007669"/>
    <property type="project" value="InterPro"/>
</dbReference>
<evidence type="ECO:0000256" key="4">
    <source>
        <dbReference type="ARBA" id="ARBA00022777"/>
    </source>
</evidence>
<dbReference type="Proteomes" id="UP000649604">
    <property type="component" value="Unassembled WGS sequence"/>
</dbReference>
<dbReference type="NCBIfam" id="NF005491">
    <property type="entry name" value="PRK07105.1"/>
    <property type="match status" value="1"/>
</dbReference>
<keyword evidence="3" id="KW-0547">Nucleotide-binding</keyword>
<evidence type="ECO:0000313" key="8">
    <source>
        <dbReference type="Proteomes" id="UP000649604"/>
    </source>
</evidence>
<evidence type="ECO:0000259" key="6">
    <source>
        <dbReference type="Pfam" id="PF08543"/>
    </source>
</evidence>
<dbReference type="EC" id="2.7.1.35" evidence="1"/>
<evidence type="ECO:0000256" key="2">
    <source>
        <dbReference type="ARBA" id="ARBA00022679"/>
    </source>
</evidence>
<dbReference type="SUPFAM" id="SSF53613">
    <property type="entry name" value="Ribokinase-like"/>
    <property type="match status" value="1"/>
</dbReference>
<keyword evidence="2 7" id="KW-0808">Transferase</keyword>
<dbReference type="InterPro" id="IPR004625">
    <property type="entry name" value="PyrdxlKinase"/>
</dbReference>
<organism evidence="7 8">
    <name type="scientific">candidate division KSB3 bacterium</name>
    <dbReference type="NCBI Taxonomy" id="2044937"/>
    <lineage>
        <taxon>Bacteria</taxon>
        <taxon>candidate division KSB3</taxon>
    </lineage>
</organism>
<dbReference type="PANTHER" id="PTHR10534">
    <property type="entry name" value="PYRIDOXAL KINASE"/>
    <property type="match status" value="1"/>
</dbReference>
<dbReference type="AlphaFoldDB" id="A0A9D5Q838"/>
<evidence type="ECO:0000256" key="5">
    <source>
        <dbReference type="ARBA" id="ARBA00022840"/>
    </source>
</evidence>
<dbReference type="Gene3D" id="3.40.1190.20">
    <property type="match status" value="1"/>
</dbReference>
<sequence length="290" mass="31950">MKTPVPRLAAIHDLSGFGRAALTVVIPILSTMGIQVCPLPTAVLSTHGAFPGCKFVDLTEQLQEFIAHWKSLGIEFDAIYSGFLGSSRQIDIMSAFIRDFARDDQLVVIDPVLGDDGKLYGITAPNMVEQMRRYIRLADVITPNITEAAVLLGETYRADIEEQEAKDWIVRLGEQGPRMVIITSVPIPHTKKQTAVIAHNRDDGRFWKVSCDYIPAYFPGTGDAFTSVVVGSLLQGDSLPIALDRAVQFISTAIRATFGHQYPLREGVLLERVLNTLRAPIVPSSFEILE</sequence>
<evidence type="ECO:0000313" key="7">
    <source>
        <dbReference type="EMBL" id="MBD3327073.1"/>
    </source>
</evidence>
<dbReference type="InterPro" id="IPR013749">
    <property type="entry name" value="PM/HMP-P_kinase-1"/>
</dbReference>
<dbReference type="PANTHER" id="PTHR10534:SF2">
    <property type="entry name" value="PYRIDOXAL KINASE"/>
    <property type="match status" value="1"/>
</dbReference>
<keyword evidence="5" id="KW-0067">ATP-binding</keyword>
<gene>
    <name evidence="7" type="ORF">GF339_20975</name>
</gene>
<keyword evidence="4 7" id="KW-0418">Kinase</keyword>
<dbReference type="GO" id="GO:0005524">
    <property type="term" value="F:ATP binding"/>
    <property type="evidence" value="ECO:0007669"/>
    <property type="project" value="UniProtKB-KW"/>
</dbReference>
<comment type="caution">
    <text evidence="7">The sequence shown here is derived from an EMBL/GenBank/DDBJ whole genome shotgun (WGS) entry which is preliminary data.</text>
</comment>
<dbReference type="InterPro" id="IPR029056">
    <property type="entry name" value="Ribokinase-like"/>
</dbReference>